<evidence type="ECO:0000256" key="13">
    <source>
        <dbReference type="SAM" id="MobiDB-lite"/>
    </source>
</evidence>
<keyword evidence="8" id="KW-0966">Cell projection</keyword>
<organism evidence="15 16">
    <name type="scientific">Holothuria leucospilota</name>
    <name type="common">Black long sea cucumber</name>
    <name type="synonym">Mertensiothuria leucospilota</name>
    <dbReference type="NCBI Taxonomy" id="206669"/>
    <lineage>
        <taxon>Eukaryota</taxon>
        <taxon>Metazoa</taxon>
        <taxon>Echinodermata</taxon>
        <taxon>Eleutherozoa</taxon>
        <taxon>Echinozoa</taxon>
        <taxon>Holothuroidea</taxon>
        <taxon>Aspidochirotacea</taxon>
        <taxon>Aspidochirotida</taxon>
        <taxon>Holothuriidae</taxon>
        <taxon>Holothuria</taxon>
    </lineage>
</organism>
<comment type="function">
    <text evidence="9">Involved in the biogenesis of cilia. Required for the recruitment of PLK1 to centrosomes and S phase progression.</text>
</comment>
<dbReference type="InterPro" id="IPR006594">
    <property type="entry name" value="LisH"/>
</dbReference>
<dbReference type="PANTHER" id="PTHR15431:SF19">
    <property type="entry name" value="CENTROSOMAL PROTEIN 20-RELATED"/>
    <property type="match status" value="1"/>
</dbReference>
<evidence type="ECO:0000256" key="9">
    <source>
        <dbReference type="ARBA" id="ARBA00055043"/>
    </source>
</evidence>
<evidence type="ECO:0000256" key="7">
    <source>
        <dbReference type="ARBA" id="ARBA00023212"/>
    </source>
</evidence>
<keyword evidence="6" id="KW-0970">Cilium biogenesis/degradation</keyword>
<dbReference type="GO" id="GO:0034453">
    <property type="term" value="P:microtubule anchoring"/>
    <property type="evidence" value="ECO:0007669"/>
    <property type="project" value="InterPro"/>
</dbReference>
<name>A0A9Q1H748_HOLLE</name>
<dbReference type="Pfam" id="PF09398">
    <property type="entry name" value="FOP_dimer"/>
    <property type="match status" value="1"/>
</dbReference>
<keyword evidence="5" id="KW-0963">Cytoplasm</keyword>
<reference evidence="15" key="1">
    <citation type="submission" date="2021-10" db="EMBL/GenBank/DDBJ databases">
        <title>Tropical sea cucumber genome reveals ecological adaptation and Cuvierian tubules defense mechanism.</title>
        <authorList>
            <person name="Chen T."/>
        </authorList>
    </citation>
    <scope>NUCLEOTIDE SEQUENCE</scope>
    <source>
        <strain evidence="15">Nanhai2018</strain>
        <tissue evidence="15">Muscle</tissue>
    </source>
</reference>
<comment type="subcellular location">
    <subcellularLocation>
        <location evidence="1">Cytoplasm</location>
        <location evidence="1">Cytoskeleton</location>
        <location evidence="1">Cilium basal body</location>
    </subcellularLocation>
    <subcellularLocation>
        <location evidence="3">Cytoplasm</location>
        <location evidence="3">Cytoskeleton</location>
        <location evidence="3">Microtubule organizing center</location>
        <location evidence="3">Centrosome</location>
        <location evidence="3">Centriolar satellite</location>
    </subcellularLocation>
    <subcellularLocation>
        <location evidence="2">Cytoplasmic granule</location>
    </subcellularLocation>
</comment>
<dbReference type="PANTHER" id="PTHR15431">
    <property type="entry name" value="FGFR1 ONCOGENE PARTNER/LISH DOMAIN-CONTAINING PROTEIN"/>
    <property type="match status" value="1"/>
</dbReference>
<proteinExistence type="inferred from homology"/>
<feature type="compositionally biased region" description="Basic and acidic residues" evidence="13">
    <location>
        <begin position="166"/>
        <end position="176"/>
    </location>
</feature>
<comment type="caution">
    <text evidence="15">The sequence shown here is derived from an EMBL/GenBank/DDBJ whole genome shotgun (WGS) entry which is preliminary data.</text>
</comment>
<evidence type="ECO:0000256" key="8">
    <source>
        <dbReference type="ARBA" id="ARBA00023273"/>
    </source>
</evidence>
<dbReference type="GO" id="GO:0034451">
    <property type="term" value="C:centriolar satellite"/>
    <property type="evidence" value="ECO:0007669"/>
    <property type="project" value="UniProtKB-SubCell"/>
</dbReference>
<dbReference type="FunFam" id="1.20.960.40:FF:000002">
    <property type="entry name" value="LisH domain-containing protein FOPNL"/>
    <property type="match status" value="1"/>
</dbReference>
<dbReference type="Proteomes" id="UP001152320">
    <property type="component" value="Chromosome 8"/>
</dbReference>
<comment type="similarity">
    <text evidence="4">Belongs to the CEP43 family.</text>
</comment>
<dbReference type="GO" id="GO:0031514">
    <property type="term" value="C:motile cilium"/>
    <property type="evidence" value="ECO:0007669"/>
    <property type="project" value="TreeGrafter"/>
</dbReference>
<sequence>MYVTLPVQSICLYIRRMDYTNSLGIYSVLKETLENRGVLGQIKARMRAEVFHALDDQLESRPPLSNENMLINELIREYLEFNNYKYSLSVLMAETGQPQTPLDRSFLTNELNITEDRGTTKLPLLYGVLSHFLESKRLGFSFHQRKEHDGRTNSQKHRQRDYLDEKDLMEGMHEEEPVLFSGLKRR</sequence>
<evidence type="ECO:0000256" key="10">
    <source>
        <dbReference type="ARBA" id="ARBA00070736"/>
    </source>
</evidence>
<dbReference type="PROSITE" id="PS50896">
    <property type="entry name" value="LISH"/>
    <property type="match status" value="1"/>
</dbReference>
<keyword evidence="7" id="KW-0206">Cytoskeleton</keyword>
<dbReference type="InterPro" id="IPR018993">
    <property type="entry name" value="FOP_dimerisation-dom_N"/>
</dbReference>
<evidence type="ECO:0000313" key="16">
    <source>
        <dbReference type="Proteomes" id="UP001152320"/>
    </source>
</evidence>
<evidence type="ECO:0000256" key="1">
    <source>
        <dbReference type="ARBA" id="ARBA00004120"/>
    </source>
</evidence>
<evidence type="ECO:0000256" key="2">
    <source>
        <dbReference type="ARBA" id="ARBA00004463"/>
    </source>
</evidence>
<gene>
    <name evidence="15" type="ORF">HOLleu_19076</name>
</gene>
<dbReference type="SMART" id="SM00667">
    <property type="entry name" value="LisH"/>
    <property type="match status" value="1"/>
</dbReference>
<dbReference type="GO" id="GO:0060271">
    <property type="term" value="P:cilium assembly"/>
    <property type="evidence" value="ECO:0007669"/>
    <property type="project" value="TreeGrafter"/>
</dbReference>
<evidence type="ECO:0000256" key="5">
    <source>
        <dbReference type="ARBA" id="ARBA00022490"/>
    </source>
</evidence>
<evidence type="ECO:0000256" key="6">
    <source>
        <dbReference type="ARBA" id="ARBA00022794"/>
    </source>
</evidence>
<dbReference type="OrthoDB" id="5970631at2759"/>
<dbReference type="GO" id="GO:0036064">
    <property type="term" value="C:ciliary basal body"/>
    <property type="evidence" value="ECO:0007669"/>
    <property type="project" value="TreeGrafter"/>
</dbReference>
<dbReference type="AlphaFoldDB" id="A0A9Q1H748"/>
<evidence type="ECO:0000259" key="14">
    <source>
        <dbReference type="Pfam" id="PF09398"/>
    </source>
</evidence>
<dbReference type="Gene3D" id="1.20.960.40">
    <property type="match status" value="1"/>
</dbReference>
<evidence type="ECO:0000256" key="11">
    <source>
        <dbReference type="ARBA" id="ARBA00076755"/>
    </source>
</evidence>
<feature type="region of interest" description="Disordered" evidence="13">
    <location>
        <begin position="166"/>
        <end position="186"/>
    </location>
</feature>
<dbReference type="EMBL" id="JAIZAY010000008">
    <property type="protein sequence ID" value="KAJ8038097.1"/>
    <property type="molecule type" value="Genomic_DNA"/>
</dbReference>
<evidence type="ECO:0000313" key="15">
    <source>
        <dbReference type="EMBL" id="KAJ8038097.1"/>
    </source>
</evidence>
<keyword evidence="16" id="KW-1185">Reference proteome</keyword>
<evidence type="ECO:0000256" key="12">
    <source>
        <dbReference type="ARBA" id="ARBA00081996"/>
    </source>
</evidence>
<evidence type="ECO:0000256" key="3">
    <source>
        <dbReference type="ARBA" id="ARBA00004607"/>
    </source>
</evidence>
<protein>
    <recommendedName>
        <fullName evidence="10">Centrosomal protein 20</fullName>
    </recommendedName>
    <alternativeName>
        <fullName evidence="11">FGFR1OP N-terminal-like protein</fullName>
    </alternativeName>
    <alternativeName>
        <fullName evidence="12">LisH domain-containing protein FOPNL</fullName>
    </alternativeName>
</protein>
<evidence type="ECO:0000256" key="4">
    <source>
        <dbReference type="ARBA" id="ARBA00005385"/>
    </source>
</evidence>
<accession>A0A9Q1H748</accession>
<feature type="domain" description="FGFR1 oncogene partner (FOP) N-terminal dimerisation" evidence="14">
    <location>
        <begin position="62"/>
        <end position="131"/>
    </location>
</feature>